<accession>A0AA38NWA3</accession>
<evidence type="ECO:0008006" key="4">
    <source>
        <dbReference type="Google" id="ProtNLM"/>
    </source>
</evidence>
<protein>
    <recommendedName>
        <fullName evidence="4">Methyltransferase</fullName>
    </recommendedName>
</protein>
<name>A0AA38NWA3_9AGAR</name>
<keyword evidence="3" id="KW-1185">Reference proteome</keyword>
<feature type="chain" id="PRO_5041454406" description="Methyltransferase" evidence="1">
    <location>
        <begin position="22"/>
        <end position="116"/>
    </location>
</feature>
<proteinExistence type="predicted"/>
<dbReference type="EMBL" id="MU807316">
    <property type="protein sequence ID" value="KAJ3831658.1"/>
    <property type="molecule type" value="Genomic_DNA"/>
</dbReference>
<evidence type="ECO:0000256" key="1">
    <source>
        <dbReference type="SAM" id="SignalP"/>
    </source>
</evidence>
<gene>
    <name evidence="2" type="ORF">F5878DRAFT_636108</name>
</gene>
<dbReference type="Proteomes" id="UP001163846">
    <property type="component" value="Unassembled WGS sequence"/>
</dbReference>
<comment type="caution">
    <text evidence="2">The sequence shown here is derived from an EMBL/GenBank/DDBJ whole genome shotgun (WGS) entry which is preliminary data.</text>
</comment>
<reference evidence="2" key="1">
    <citation type="submission" date="2022-08" db="EMBL/GenBank/DDBJ databases">
        <authorList>
            <consortium name="DOE Joint Genome Institute"/>
            <person name="Min B."/>
            <person name="Riley R."/>
            <person name="Sierra-Patev S."/>
            <person name="Naranjo-Ortiz M."/>
            <person name="Looney B."/>
            <person name="Konkel Z."/>
            <person name="Slot J.C."/>
            <person name="Sakamoto Y."/>
            <person name="Steenwyk J.L."/>
            <person name="Rokas A."/>
            <person name="Carro J."/>
            <person name="Camarero S."/>
            <person name="Ferreira P."/>
            <person name="Molpeceres G."/>
            <person name="Ruiz-Duenas F.J."/>
            <person name="Serrano A."/>
            <person name="Henrissat B."/>
            <person name="Drula E."/>
            <person name="Hughes K.W."/>
            <person name="Mata J.L."/>
            <person name="Ishikawa N.K."/>
            <person name="Vargas-Isla R."/>
            <person name="Ushijima S."/>
            <person name="Smith C.A."/>
            <person name="Ahrendt S."/>
            <person name="Andreopoulos W."/>
            <person name="He G."/>
            <person name="Labutti K."/>
            <person name="Lipzen A."/>
            <person name="Ng V."/>
            <person name="Sandor L."/>
            <person name="Barry K."/>
            <person name="Martinez A.T."/>
            <person name="Xiao Y."/>
            <person name="Gibbons J.G."/>
            <person name="Terashima K."/>
            <person name="Hibbett D.S."/>
            <person name="Grigoriev I.V."/>
        </authorList>
    </citation>
    <scope>NUCLEOTIDE SEQUENCE</scope>
    <source>
        <strain evidence="2">TFB9207</strain>
    </source>
</reference>
<keyword evidence="1" id="KW-0732">Signal</keyword>
<feature type="signal peptide" evidence="1">
    <location>
        <begin position="1"/>
        <end position="21"/>
    </location>
</feature>
<evidence type="ECO:0000313" key="3">
    <source>
        <dbReference type="Proteomes" id="UP001163846"/>
    </source>
</evidence>
<evidence type="ECO:0000313" key="2">
    <source>
        <dbReference type="EMBL" id="KAJ3831658.1"/>
    </source>
</evidence>
<organism evidence="2 3">
    <name type="scientific">Lentinula raphanica</name>
    <dbReference type="NCBI Taxonomy" id="153919"/>
    <lineage>
        <taxon>Eukaryota</taxon>
        <taxon>Fungi</taxon>
        <taxon>Dikarya</taxon>
        <taxon>Basidiomycota</taxon>
        <taxon>Agaricomycotina</taxon>
        <taxon>Agaricomycetes</taxon>
        <taxon>Agaricomycetidae</taxon>
        <taxon>Agaricales</taxon>
        <taxon>Marasmiineae</taxon>
        <taxon>Omphalotaceae</taxon>
        <taxon>Lentinula</taxon>
    </lineage>
</organism>
<sequence>MFPFLMKQYLSVLLVFCIASATISRGSPLPAHVSSDRLDSNVTTIVDDAPSEHPVSPVLAPTLDPRTETKPVKYSLRRNIFLGKHMPVGYAYIPMLCFMTKDGIHVLDIGYGQGEW</sequence>
<dbReference type="AlphaFoldDB" id="A0AA38NWA3"/>